<evidence type="ECO:0000256" key="1">
    <source>
        <dbReference type="SAM" id="Phobius"/>
    </source>
</evidence>
<gene>
    <name evidence="2" type="ORF">MM35RIKEN_13350</name>
</gene>
<accession>A0A810Q2Y4</accession>
<feature type="transmembrane region" description="Helical" evidence="1">
    <location>
        <begin position="6"/>
        <end position="27"/>
    </location>
</feature>
<dbReference type="RefSeq" id="WP_212820395.1">
    <property type="nucleotide sequence ID" value="NZ_AP023415.1"/>
</dbReference>
<keyword evidence="1" id="KW-1133">Transmembrane helix</keyword>
<dbReference type="InterPro" id="IPR016024">
    <property type="entry name" value="ARM-type_fold"/>
</dbReference>
<dbReference type="Gene3D" id="1.25.10.10">
    <property type="entry name" value="Leucine-rich Repeat Variant"/>
    <property type="match status" value="1"/>
</dbReference>
<organism evidence="2 3">
    <name type="scientific">Vescimonas fastidiosa</name>
    <dbReference type="NCBI Taxonomy" id="2714353"/>
    <lineage>
        <taxon>Bacteria</taxon>
        <taxon>Bacillati</taxon>
        <taxon>Bacillota</taxon>
        <taxon>Clostridia</taxon>
        <taxon>Eubacteriales</taxon>
        <taxon>Oscillospiraceae</taxon>
        <taxon>Vescimonas</taxon>
    </lineage>
</organism>
<evidence type="ECO:0000313" key="3">
    <source>
        <dbReference type="Proteomes" id="UP000681343"/>
    </source>
</evidence>
<evidence type="ECO:0000313" key="2">
    <source>
        <dbReference type="EMBL" id="BCK79143.1"/>
    </source>
</evidence>
<dbReference type="SUPFAM" id="SSF48371">
    <property type="entry name" value="ARM repeat"/>
    <property type="match status" value="1"/>
</dbReference>
<dbReference type="EMBL" id="AP023415">
    <property type="protein sequence ID" value="BCK79143.1"/>
    <property type="molecule type" value="Genomic_DNA"/>
</dbReference>
<dbReference type="InterPro" id="IPR011989">
    <property type="entry name" value="ARM-like"/>
</dbReference>
<protein>
    <recommendedName>
        <fullName evidence="4">HEAT repeat domain-containing protein</fullName>
    </recommendedName>
</protein>
<keyword evidence="3" id="KW-1185">Reference proteome</keyword>
<keyword evidence="1" id="KW-0812">Transmembrane</keyword>
<dbReference type="AlphaFoldDB" id="A0A810Q2Y4"/>
<name>A0A810Q2Y4_9FIRM</name>
<sequence length="373" mass="43209">MFVQILIYTYLGICAGMILFNIATALLSRRREHRSFCDGIRLELTVSQELDRLAETGAVSERHLRFMERRLRRVNGMAAFDAALERLRVRRPELTRSYLTALNGVMITLAEDYCRRDEIEAAYFPYIIKKYQLLGGADDAPLKEELLKLLNEPSIYCRENAMQALYTSGDAQIIVRALRIIDASSLYYNPKLLADGLLNFNGDETELSEALWAAFEDFKVWMQVTILNYFRFSSGAHCERVLALLNDGARDDELRFSCLRYFGRYPYEPVYPDLLRYATPSENARWEYAAIASSVLASYPGEQTLTTLKQNLYHPNWYIRFNASQSLERLGCGYRDLIDVIEGHDRYASEILRYRFDVRELEERKEDAVCTTV</sequence>
<evidence type="ECO:0008006" key="4">
    <source>
        <dbReference type="Google" id="ProtNLM"/>
    </source>
</evidence>
<keyword evidence="1" id="KW-0472">Membrane</keyword>
<proteinExistence type="predicted"/>
<dbReference type="KEGG" id="vfa:MM35RIKEN_13350"/>
<dbReference type="Proteomes" id="UP000681343">
    <property type="component" value="Chromosome"/>
</dbReference>
<reference evidence="2" key="1">
    <citation type="submission" date="2020-09" db="EMBL/GenBank/DDBJ databases">
        <title>New species isolated from human feces.</title>
        <authorList>
            <person name="Kitahara M."/>
            <person name="Shigeno Y."/>
            <person name="Shime M."/>
            <person name="Matsumoto Y."/>
            <person name="Nakamura S."/>
            <person name="Motooka D."/>
            <person name="Fukuoka S."/>
            <person name="Nishikawa H."/>
            <person name="Benno Y."/>
        </authorList>
    </citation>
    <scope>NUCLEOTIDE SEQUENCE</scope>
    <source>
        <strain evidence="2">MM35</strain>
    </source>
</reference>